<gene>
    <name evidence="1" type="ORF">GX302_08780</name>
</gene>
<organism evidence="1 2">
    <name type="scientific">Methanosarcina flavescens</name>
    <dbReference type="NCBI Taxonomy" id="1715806"/>
    <lineage>
        <taxon>Archaea</taxon>
        <taxon>Methanobacteriati</taxon>
        <taxon>Methanobacteriota</taxon>
        <taxon>Stenosarchaea group</taxon>
        <taxon>Methanomicrobia</taxon>
        <taxon>Methanosarcinales</taxon>
        <taxon>Methanosarcinaceae</taxon>
        <taxon>Methanosarcina</taxon>
    </lineage>
</organism>
<comment type="caution">
    <text evidence="1">The sequence shown here is derived from an EMBL/GenBank/DDBJ whole genome shotgun (WGS) entry which is preliminary data.</text>
</comment>
<dbReference type="EMBL" id="JAAYQL010000051">
    <property type="protein sequence ID" value="NLK32901.1"/>
    <property type="molecule type" value="Genomic_DNA"/>
</dbReference>
<protein>
    <submittedName>
        <fullName evidence="1">Uncharacterized protein</fullName>
    </submittedName>
</protein>
<reference evidence="1 2" key="1">
    <citation type="journal article" date="2020" name="Biotechnol. Biofuels">
        <title>New insights from the biogas microbiome by comprehensive genome-resolved metagenomics of nearly 1600 species originating from multiple anaerobic digesters.</title>
        <authorList>
            <person name="Campanaro S."/>
            <person name="Treu L."/>
            <person name="Rodriguez-R L.M."/>
            <person name="Kovalovszki A."/>
            <person name="Ziels R.M."/>
            <person name="Maus I."/>
            <person name="Zhu X."/>
            <person name="Kougias P.G."/>
            <person name="Basile A."/>
            <person name="Luo G."/>
            <person name="Schluter A."/>
            <person name="Konstantinidis K.T."/>
            <person name="Angelidaki I."/>
        </authorList>
    </citation>
    <scope>NUCLEOTIDE SEQUENCE [LARGE SCALE GENOMIC DNA]</scope>
    <source>
        <strain evidence="1">AS22ysBPME_46</strain>
    </source>
</reference>
<evidence type="ECO:0000313" key="1">
    <source>
        <dbReference type="EMBL" id="NLK32901.1"/>
    </source>
</evidence>
<dbReference type="Proteomes" id="UP000585579">
    <property type="component" value="Unassembled WGS sequence"/>
</dbReference>
<sequence length="47" mass="6031">MNEFFEEIIERAHYYEQFELFREYKQTFQRNQTGKSKPEKRDRKPEK</sequence>
<dbReference type="AlphaFoldDB" id="A0A7K4AW16"/>
<evidence type="ECO:0000313" key="2">
    <source>
        <dbReference type="Proteomes" id="UP000585579"/>
    </source>
</evidence>
<accession>A0A7K4AW16</accession>
<proteinExistence type="predicted"/>
<name>A0A7K4AW16_9EURY</name>